<feature type="region of interest" description="Disordered" evidence="1">
    <location>
        <begin position="15"/>
        <end position="51"/>
    </location>
</feature>
<feature type="compositionally biased region" description="Basic and acidic residues" evidence="1">
    <location>
        <begin position="308"/>
        <end position="317"/>
    </location>
</feature>
<name>A0A5B9Y607_9MOLU</name>
<proteinExistence type="predicted"/>
<organism evidence="2 3">
    <name type="scientific">Spiroplasma chinense</name>
    <dbReference type="NCBI Taxonomy" id="216932"/>
    <lineage>
        <taxon>Bacteria</taxon>
        <taxon>Bacillati</taxon>
        <taxon>Mycoplasmatota</taxon>
        <taxon>Mollicutes</taxon>
        <taxon>Entomoplasmatales</taxon>
        <taxon>Spiroplasmataceae</taxon>
        <taxon>Spiroplasma</taxon>
    </lineage>
</organism>
<evidence type="ECO:0000256" key="1">
    <source>
        <dbReference type="SAM" id="MobiDB-lite"/>
    </source>
</evidence>
<reference evidence="2 3" key="1">
    <citation type="submission" date="2019-08" db="EMBL/GenBank/DDBJ databases">
        <title>Complete genome sequence of Spiroplasma chinense CCH (DSM 19755).</title>
        <authorList>
            <person name="Shen H.-Y."/>
            <person name="Lin Y.-C."/>
            <person name="Chou L."/>
            <person name="Kuo C.-H."/>
        </authorList>
    </citation>
    <scope>NUCLEOTIDE SEQUENCE [LARGE SCALE GENOMIC DNA]</scope>
    <source>
        <strain evidence="2 3">CCH</strain>
    </source>
</reference>
<feature type="region of interest" description="Disordered" evidence="1">
    <location>
        <begin position="290"/>
        <end position="329"/>
    </location>
</feature>
<protein>
    <submittedName>
        <fullName evidence="2">Uncharacterized protein</fullName>
    </submittedName>
</protein>
<dbReference type="AlphaFoldDB" id="A0A5B9Y607"/>
<sequence length="329" mass="37958">MAVFKKKKNVEELSDYAKQQEDRAPNHWTYNDDPLLNMEPVFTDGKDGPAPSIEEVAKQYMPQSENKQNDEVAEKLQAMRKNIGIPKEPKVGGVLGSIINGARQKSSSLQNEILENDPVIAKLHKIEQLKRSGGVDADLYTDLTKSKTESYAQRAKKFHSENITKKIVETELERKLRLSREAQERRESLRASYTPQIVEEQEEVKEENIFLAQKKSVSRLQELEDKVKGKILDLKNIMSEKLEKETELSILTIETETFETDKQREEFLEKKLKEFETYIEKSQKKIANKSDDVATLVPRKRKTTPKVKPVEGEEKIIKPRRKTSTTKKD</sequence>
<feature type="compositionally biased region" description="Basic residues" evidence="1">
    <location>
        <begin position="318"/>
        <end position="329"/>
    </location>
</feature>
<dbReference type="KEGG" id="schi:SCHIN_v1c10400"/>
<dbReference type="RefSeq" id="WP_166508598.1">
    <property type="nucleotide sequence ID" value="NZ_CP043026.1"/>
</dbReference>
<keyword evidence="3" id="KW-1185">Reference proteome</keyword>
<gene>
    <name evidence="2" type="ORF">SCHIN_v1c10400</name>
</gene>
<accession>A0A5B9Y607</accession>
<evidence type="ECO:0000313" key="2">
    <source>
        <dbReference type="EMBL" id="QEH62233.1"/>
    </source>
</evidence>
<dbReference type="EMBL" id="CP043026">
    <property type="protein sequence ID" value="QEH62233.1"/>
    <property type="molecule type" value="Genomic_DNA"/>
</dbReference>
<evidence type="ECO:0000313" key="3">
    <source>
        <dbReference type="Proteomes" id="UP000323144"/>
    </source>
</evidence>
<dbReference type="Proteomes" id="UP000323144">
    <property type="component" value="Chromosome"/>
</dbReference>